<dbReference type="EMBL" id="JYPD01000013">
    <property type="protein sequence ID" value="KXK09662.1"/>
    <property type="molecule type" value="Genomic_DNA"/>
</dbReference>
<feature type="transmembrane region" description="Helical" evidence="1">
    <location>
        <begin position="350"/>
        <end position="369"/>
    </location>
</feature>
<feature type="transmembrane region" description="Helical" evidence="1">
    <location>
        <begin position="321"/>
        <end position="338"/>
    </location>
</feature>
<dbReference type="Pfam" id="PF10060">
    <property type="entry name" value="DUF2298"/>
    <property type="match status" value="1"/>
</dbReference>
<keyword evidence="1" id="KW-1133">Transmembrane helix</keyword>
<dbReference type="PANTHER" id="PTHR10790:SF51">
    <property type="entry name" value="TETRATRICOPEPTIDE REPEAT PROTEIN"/>
    <property type="match status" value="1"/>
</dbReference>
<dbReference type="Proteomes" id="UP000070449">
    <property type="component" value="Unassembled WGS sequence"/>
</dbReference>
<evidence type="ECO:0000313" key="2">
    <source>
        <dbReference type="EMBL" id="KXK09662.1"/>
    </source>
</evidence>
<feature type="transmembrane region" description="Helical" evidence="1">
    <location>
        <begin position="95"/>
        <end position="111"/>
    </location>
</feature>
<protein>
    <recommendedName>
        <fullName evidence="4">YYY membrane protein</fullName>
    </recommendedName>
</protein>
<keyword evidence="1" id="KW-0812">Transmembrane</keyword>
<feature type="transmembrane region" description="Helical" evidence="1">
    <location>
        <begin position="420"/>
        <end position="437"/>
    </location>
</feature>
<proteinExistence type="predicted"/>
<keyword evidence="1" id="KW-0472">Membrane</keyword>
<feature type="transmembrane region" description="Helical" evidence="1">
    <location>
        <begin position="6"/>
        <end position="29"/>
    </location>
</feature>
<organism evidence="2 3">
    <name type="scientific">candidate division WS6 bacterium OLB21</name>
    <dbReference type="NCBI Taxonomy" id="1617427"/>
    <lineage>
        <taxon>Bacteria</taxon>
        <taxon>Candidatus Dojkabacteria</taxon>
    </lineage>
</organism>
<evidence type="ECO:0000256" key="1">
    <source>
        <dbReference type="SAM" id="Phobius"/>
    </source>
</evidence>
<reference evidence="2 3" key="1">
    <citation type="submission" date="2015-02" db="EMBL/GenBank/DDBJ databases">
        <title>Improved understanding of the partial-nitritation anammox process through 23 genomes representing the majority of the microbial community.</title>
        <authorList>
            <person name="Speth D.R."/>
            <person name="In T Zandt M."/>
            <person name="Guerrero Cruz S."/>
            <person name="Jetten M.S."/>
            <person name="Dutilh B.E."/>
        </authorList>
    </citation>
    <scope>NUCLEOTIDE SEQUENCE [LARGE SCALE GENOMIC DNA]</scope>
    <source>
        <strain evidence="2">OLB21</strain>
    </source>
</reference>
<feature type="transmembrane region" description="Helical" evidence="1">
    <location>
        <begin position="269"/>
        <end position="287"/>
    </location>
</feature>
<feature type="transmembrane region" description="Helical" evidence="1">
    <location>
        <begin position="496"/>
        <end position="513"/>
    </location>
</feature>
<evidence type="ECO:0008006" key="4">
    <source>
        <dbReference type="Google" id="ProtNLM"/>
    </source>
</evidence>
<evidence type="ECO:0000313" key="3">
    <source>
        <dbReference type="Proteomes" id="UP000070449"/>
    </source>
</evidence>
<dbReference type="AlphaFoldDB" id="A0A136KJQ7"/>
<comment type="caution">
    <text evidence="2">The sequence shown here is derived from an EMBL/GenBank/DDBJ whole genome shotgun (WGS) entry which is preliminary data.</text>
</comment>
<name>A0A136KJQ7_9BACT</name>
<feature type="transmembrane region" description="Helical" evidence="1">
    <location>
        <begin position="206"/>
        <end position="226"/>
    </location>
</feature>
<dbReference type="PANTHER" id="PTHR10790">
    <property type="entry name" value="TPR-DOMAIN CONTAINING PROTEIN"/>
    <property type="match status" value="1"/>
</dbReference>
<feature type="transmembrane region" description="Helical" evidence="1">
    <location>
        <begin position="389"/>
        <end position="408"/>
    </location>
</feature>
<feature type="transmembrane region" description="Helical" evidence="1">
    <location>
        <begin position="60"/>
        <end position="83"/>
    </location>
</feature>
<sequence>MTDIGAFILWYLASILLGFIGLPLSNFLFPKWKDRGYIFAKAIGLFIIAMPLWLLVSLRIIEFSVVSVWIAFFIGITLSFFALRKQNFKINKMMLFQEFYFLTVLAIWAYIRSFNSQIQGTEKFMNLAFMNSIDQSGFFPPSDPWYSGGTINYYYLGHYMQVFIGKLVGITTGYTYSLALVTIIAQLSVSVFSIIYRLCGFVKEPLAARIAFLGSLWVSFGGNMHYPFMYIQSLINGTEFKYFFPDPTRIIPFAIDEFPAYSIALGDLHGHYIVLPYFILAVALFVQSRTIALGSKKKLIFNAIASLFIVSLYGINSWDAITVIFMFSLLHLYQAFEAGKKIKKSIYEFLLAQIVLILPGIILMLPYILNFQPAVGGLGFVPFDRRSPIGPWLLMWGFFLIPTILFLLSVIRKKIAVKTANIAPILLFCMCFLFNIWSRGFVFQRYLCAIQFLTTSARILFFKFYYHAWILWGIAASWFVFALINKSLYRPVIKKAILFGFVVLVSSSVVYIQKAVNDFYPLNNPGIVALDGTKYLETNHLPDYLAISWLRDNLSGQPVVLEAVGEAYTYSARISTHTGFPTVMGWPTHQWQWRGNANLAFSRSDDVRTIYTTDSEEVLRTLLAKYEVEYILVGGEERLKYTELNTSLFSRLFKLVYNENSTAIYKVD</sequence>
<dbReference type="InterPro" id="IPR018746">
    <property type="entry name" value="DUF2298"/>
</dbReference>
<dbReference type="STRING" id="1617427.UZ20_WS6002000358"/>
<feature type="transmembrane region" description="Helical" evidence="1">
    <location>
        <begin position="299"/>
        <end position="315"/>
    </location>
</feature>
<accession>A0A136KJQ7</accession>
<feature type="transmembrane region" description="Helical" evidence="1">
    <location>
        <begin position="464"/>
        <end position="484"/>
    </location>
</feature>
<gene>
    <name evidence="2" type="ORF">UZ20_WS6002000358</name>
</gene>
<feature type="transmembrane region" description="Helical" evidence="1">
    <location>
        <begin position="176"/>
        <end position="199"/>
    </location>
</feature>
<feature type="transmembrane region" description="Helical" evidence="1">
    <location>
        <begin position="36"/>
        <end position="54"/>
    </location>
</feature>